<name>A0AAE0SJK5_9BIVA</name>
<reference evidence="1" key="1">
    <citation type="journal article" date="2021" name="Genome Biol. Evol.">
        <title>A High-Quality Reference Genome for a Parasitic Bivalve with Doubly Uniparental Inheritance (Bivalvia: Unionida).</title>
        <authorList>
            <person name="Smith C.H."/>
        </authorList>
    </citation>
    <scope>NUCLEOTIDE SEQUENCE</scope>
    <source>
        <strain evidence="1">CHS0354</strain>
    </source>
</reference>
<dbReference type="Proteomes" id="UP001195483">
    <property type="component" value="Unassembled WGS sequence"/>
</dbReference>
<reference evidence="1" key="3">
    <citation type="submission" date="2023-05" db="EMBL/GenBank/DDBJ databases">
        <authorList>
            <person name="Smith C.H."/>
        </authorList>
    </citation>
    <scope>NUCLEOTIDE SEQUENCE</scope>
    <source>
        <strain evidence="1">CHS0354</strain>
        <tissue evidence="1">Mantle</tissue>
    </source>
</reference>
<reference evidence="1" key="2">
    <citation type="journal article" date="2021" name="Genome Biol. Evol.">
        <title>Developing a high-quality reference genome for a parasitic bivalve with doubly uniparental inheritance (Bivalvia: Unionida).</title>
        <authorList>
            <person name="Smith C.H."/>
        </authorList>
    </citation>
    <scope>NUCLEOTIDE SEQUENCE</scope>
    <source>
        <strain evidence="1">CHS0354</strain>
        <tissue evidence="1">Mantle</tissue>
    </source>
</reference>
<evidence type="ECO:0000313" key="2">
    <source>
        <dbReference type="Proteomes" id="UP001195483"/>
    </source>
</evidence>
<sequence>MIYAALSLQANGICMCFYNLEALALAECCDYNFSATRTEECGDNFISLYHLVPKGSVLTTEEELLDTGKCVYIEQDEDKHFRVSSCDNKMPGFLCQMHNGSNHVYWRSVTWQEANRACREMNMMLSSSWDEKLYMSITGSFFWMGFFVSLTPITSPDYNAEGSNCPIIWKTDDGNLKLGKENCTHSHRYLCIQDKKSILHTGSTDR</sequence>
<dbReference type="EMBL" id="JAEAOA010002313">
    <property type="protein sequence ID" value="KAK3593150.1"/>
    <property type="molecule type" value="Genomic_DNA"/>
</dbReference>
<evidence type="ECO:0008006" key="3">
    <source>
        <dbReference type="Google" id="ProtNLM"/>
    </source>
</evidence>
<proteinExistence type="predicted"/>
<dbReference type="SUPFAM" id="SSF56436">
    <property type="entry name" value="C-type lectin-like"/>
    <property type="match status" value="1"/>
</dbReference>
<dbReference type="InterPro" id="IPR016187">
    <property type="entry name" value="CTDL_fold"/>
</dbReference>
<accession>A0AAE0SJK5</accession>
<dbReference type="AlphaFoldDB" id="A0AAE0SJK5"/>
<protein>
    <recommendedName>
        <fullName evidence="3">C-type lectin domain-containing protein</fullName>
    </recommendedName>
</protein>
<organism evidence="1 2">
    <name type="scientific">Potamilus streckersoni</name>
    <dbReference type="NCBI Taxonomy" id="2493646"/>
    <lineage>
        <taxon>Eukaryota</taxon>
        <taxon>Metazoa</taxon>
        <taxon>Spiralia</taxon>
        <taxon>Lophotrochozoa</taxon>
        <taxon>Mollusca</taxon>
        <taxon>Bivalvia</taxon>
        <taxon>Autobranchia</taxon>
        <taxon>Heteroconchia</taxon>
        <taxon>Palaeoheterodonta</taxon>
        <taxon>Unionida</taxon>
        <taxon>Unionoidea</taxon>
        <taxon>Unionidae</taxon>
        <taxon>Ambleminae</taxon>
        <taxon>Lampsilini</taxon>
        <taxon>Potamilus</taxon>
    </lineage>
</organism>
<evidence type="ECO:0000313" key="1">
    <source>
        <dbReference type="EMBL" id="KAK3593150.1"/>
    </source>
</evidence>
<feature type="non-terminal residue" evidence="1">
    <location>
        <position position="1"/>
    </location>
</feature>
<comment type="caution">
    <text evidence="1">The sequence shown here is derived from an EMBL/GenBank/DDBJ whole genome shotgun (WGS) entry which is preliminary data.</text>
</comment>
<keyword evidence="2" id="KW-1185">Reference proteome</keyword>
<dbReference type="CDD" id="cd00037">
    <property type="entry name" value="CLECT"/>
    <property type="match status" value="1"/>
</dbReference>
<gene>
    <name evidence="1" type="ORF">CHS0354_039632</name>
</gene>